<dbReference type="Gene3D" id="1.10.10.60">
    <property type="entry name" value="Homeodomain-like"/>
    <property type="match status" value="1"/>
</dbReference>
<protein>
    <recommendedName>
        <fullName evidence="10">One cut domain family member</fullName>
    </recommendedName>
</protein>
<dbReference type="Pfam" id="PF02376">
    <property type="entry name" value="CUT"/>
    <property type="match status" value="1"/>
</dbReference>
<dbReference type="SUPFAM" id="SSF46689">
    <property type="entry name" value="Homeodomain-like"/>
    <property type="match status" value="1"/>
</dbReference>
<evidence type="ECO:0000259" key="13">
    <source>
        <dbReference type="PROSITE" id="PS51042"/>
    </source>
</evidence>
<evidence type="ECO:0000313" key="15">
    <source>
        <dbReference type="WBParaSite" id="MBELARI_LOCUS11249"/>
    </source>
</evidence>
<evidence type="ECO:0000256" key="7">
    <source>
        <dbReference type="ARBA" id="ARBA00023242"/>
    </source>
</evidence>
<dbReference type="SMART" id="SM00389">
    <property type="entry name" value="HOX"/>
    <property type="match status" value="1"/>
</dbReference>
<accession>A0AAF3EBD5</accession>
<dbReference type="GO" id="GO:0000981">
    <property type="term" value="F:DNA-binding transcription factor activity, RNA polymerase II-specific"/>
    <property type="evidence" value="ECO:0007669"/>
    <property type="project" value="TreeGrafter"/>
</dbReference>
<dbReference type="FunFam" id="1.10.10.60:FF:000054">
    <property type="entry name" value="One cut domain family member"/>
    <property type="match status" value="1"/>
</dbReference>
<evidence type="ECO:0000256" key="1">
    <source>
        <dbReference type="ARBA" id="ARBA00004123"/>
    </source>
</evidence>
<keyword evidence="4 8" id="KW-0238">DNA-binding</keyword>
<evidence type="ECO:0000259" key="12">
    <source>
        <dbReference type="PROSITE" id="PS50071"/>
    </source>
</evidence>
<dbReference type="InterPro" id="IPR051649">
    <property type="entry name" value="CUT_Homeobox"/>
</dbReference>
<dbReference type="Pfam" id="PF00046">
    <property type="entry name" value="Homeodomain"/>
    <property type="match status" value="1"/>
</dbReference>
<dbReference type="SUPFAM" id="SSF47413">
    <property type="entry name" value="lambda repressor-like DNA-binding domains"/>
    <property type="match status" value="1"/>
</dbReference>
<dbReference type="WBParaSite" id="MBELARI_LOCUS11249">
    <property type="protein sequence ID" value="MBELARI_LOCUS11249"/>
    <property type="gene ID" value="MBELARI_LOCUS11249"/>
</dbReference>
<evidence type="ECO:0000256" key="6">
    <source>
        <dbReference type="ARBA" id="ARBA00023163"/>
    </source>
</evidence>
<dbReference type="Gene3D" id="1.10.260.40">
    <property type="entry name" value="lambda repressor-like DNA-binding domains"/>
    <property type="match status" value="1"/>
</dbReference>
<comment type="subcellular location">
    <subcellularLocation>
        <location evidence="1 8 9">Nucleus</location>
    </subcellularLocation>
</comment>
<evidence type="ECO:0000256" key="5">
    <source>
        <dbReference type="ARBA" id="ARBA00023155"/>
    </source>
</evidence>
<dbReference type="FunFam" id="1.10.260.40:FF:000005">
    <property type="entry name" value="One cut domain family member"/>
    <property type="match status" value="1"/>
</dbReference>
<dbReference type="InterPro" id="IPR001356">
    <property type="entry name" value="HD"/>
</dbReference>
<dbReference type="InterPro" id="IPR003350">
    <property type="entry name" value="CUT_dom"/>
</dbReference>
<evidence type="ECO:0000256" key="9">
    <source>
        <dbReference type="RuleBase" id="RU000682"/>
    </source>
</evidence>
<dbReference type="PROSITE" id="PS51042">
    <property type="entry name" value="CUT"/>
    <property type="match status" value="1"/>
</dbReference>
<evidence type="ECO:0000256" key="2">
    <source>
        <dbReference type="ARBA" id="ARBA00008190"/>
    </source>
</evidence>
<evidence type="ECO:0000256" key="3">
    <source>
        <dbReference type="ARBA" id="ARBA00023015"/>
    </source>
</evidence>
<comment type="similarity">
    <text evidence="2 10">Belongs to the CUT homeobox family.</text>
</comment>
<keyword evidence="14" id="KW-1185">Reference proteome</keyword>
<dbReference type="PANTHER" id="PTHR14057">
    <property type="entry name" value="TRANSCRIPTION FACTOR ONECUT"/>
    <property type="match status" value="1"/>
</dbReference>
<dbReference type="PROSITE" id="PS50071">
    <property type="entry name" value="HOMEOBOX_2"/>
    <property type="match status" value="1"/>
</dbReference>
<dbReference type="GO" id="GO:0000978">
    <property type="term" value="F:RNA polymerase II cis-regulatory region sequence-specific DNA binding"/>
    <property type="evidence" value="ECO:0007669"/>
    <property type="project" value="TreeGrafter"/>
</dbReference>
<evidence type="ECO:0000256" key="11">
    <source>
        <dbReference type="SAM" id="MobiDB-lite"/>
    </source>
</evidence>
<feature type="DNA-binding region" description="Homeobox" evidence="8">
    <location>
        <begin position="303"/>
        <end position="362"/>
    </location>
</feature>
<dbReference type="AlphaFoldDB" id="A0AAF3EBD5"/>
<dbReference type="PANTHER" id="PTHR14057:SF47">
    <property type="entry name" value="HOMEOBOX PROTEIN ONECUT"/>
    <property type="match status" value="1"/>
</dbReference>
<keyword evidence="7 8" id="KW-0539">Nucleus</keyword>
<organism evidence="14 15">
    <name type="scientific">Mesorhabditis belari</name>
    <dbReference type="NCBI Taxonomy" id="2138241"/>
    <lineage>
        <taxon>Eukaryota</taxon>
        <taxon>Metazoa</taxon>
        <taxon>Ecdysozoa</taxon>
        <taxon>Nematoda</taxon>
        <taxon>Chromadorea</taxon>
        <taxon>Rhabditida</taxon>
        <taxon>Rhabditina</taxon>
        <taxon>Rhabditomorpha</taxon>
        <taxon>Rhabditoidea</taxon>
        <taxon>Rhabditidae</taxon>
        <taxon>Mesorhabditinae</taxon>
        <taxon>Mesorhabditis</taxon>
    </lineage>
</organism>
<feature type="domain" description="Homeobox" evidence="12">
    <location>
        <begin position="301"/>
        <end position="361"/>
    </location>
</feature>
<evidence type="ECO:0000256" key="10">
    <source>
        <dbReference type="RuleBase" id="RU361129"/>
    </source>
</evidence>
<keyword evidence="5 8" id="KW-0371">Homeobox</keyword>
<dbReference type="InterPro" id="IPR010982">
    <property type="entry name" value="Lambda_DNA-bd_dom_sf"/>
</dbReference>
<keyword evidence="6 10" id="KW-0804">Transcription</keyword>
<sequence length="520" mass="57802">MEGLETGPLTADPLLSQALSTLPSSRLSISDHPSLPSPSDDFSDLLHPVGLNQAYNQFATLQPLAPLPPISTVTGQCERMIRQPSPPPPPPRSNTNGFYYPPTTTSFGFNTVNIKYEYDVKTDSPQHSPHEQNGVSLPADFSPHGMPDPMFSNGFNHAAYNSTLDPRSPKLEKPYFDSYVTDDAPDLDGMKKCCSPMHSSDCGDGDELDTKELATRISAELKRYSIPQAIFAQRVLCRSQGTLSDLLRNPKPWGKLKSGRETFRRMAKWLQEPEFQRMSALRLAASSLAATKRRDDTSSSCGPKKPRLVFTDIQRRTLQAIFKETKRPSREMQITISQQLNLDPTTVANFFMNARRRGHEVLFDGHDRTESESGDGASIASSTEHTNLLDDLDVKYQTAPPDPTNASATSFLHTHTSQTNGEPLNIEEIQALQEIEANVIGDDLSKQQVDVSNMLQKRLIDRCQMSSVNRTGESNLGETRVIDVLKGSSTVQYIVQKPQAHLPRSHHHSTHPQNPIFEQL</sequence>
<feature type="domain" description="CUT" evidence="13">
    <location>
        <begin position="199"/>
        <end position="285"/>
    </location>
</feature>
<dbReference type="CDD" id="cd00086">
    <property type="entry name" value="homeodomain"/>
    <property type="match status" value="1"/>
</dbReference>
<proteinExistence type="inferred from homology"/>
<dbReference type="SMART" id="SM01109">
    <property type="entry name" value="CUT"/>
    <property type="match status" value="1"/>
</dbReference>
<dbReference type="Proteomes" id="UP000887575">
    <property type="component" value="Unassembled WGS sequence"/>
</dbReference>
<dbReference type="GO" id="GO:0005634">
    <property type="term" value="C:nucleus"/>
    <property type="evidence" value="ECO:0007669"/>
    <property type="project" value="UniProtKB-SubCell"/>
</dbReference>
<reference evidence="15" key="1">
    <citation type="submission" date="2024-02" db="UniProtKB">
        <authorList>
            <consortium name="WormBaseParasite"/>
        </authorList>
    </citation>
    <scope>IDENTIFICATION</scope>
</reference>
<evidence type="ECO:0000256" key="4">
    <source>
        <dbReference type="ARBA" id="ARBA00023125"/>
    </source>
</evidence>
<evidence type="ECO:0000313" key="14">
    <source>
        <dbReference type="Proteomes" id="UP000887575"/>
    </source>
</evidence>
<keyword evidence="3 10" id="KW-0805">Transcription regulation</keyword>
<dbReference type="InterPro" id="IPR009057">
    <property type="entry name" value="Homeodomain-like_sf"/>
</dbReference>
<name>A0AAF3EBD5_9BILA</name>
<feature type="region of interest" description="Disordered" evidence="11">
    <location>
        <begin position="499"/>
        <end position="520"/>
    </location>
</feature>
<evidence type="ECO:0000256" key="8">
    <source>
        <dbReference type="PROSITE-ProRule" id="PRU00108"/>
    </source>
</evidence>